<reference evidence="1" key="1">
    <citation type="submission" date="2014-09" db="EMBL/GenBank/DDBJ databases">
        <authorList>
            <person name="Magalhaes I.L.F."/>
            <person name="Oliveira U."/>
            <person name="Santos F.R."/>
            <person name="Vidigal T.H.D.A."/>
            <person name="Brescovit A.D."/>
            <person name="Santos A.J."/>
        </authorList>
    </citation>
    <scope>NUCLEOTIDE SEQUENCE</scope>
    <source>
        <tissue evidence="1">Shoot tissue taken approximately 20 cm above the soil surface</tissue>
    </source>
</reference>
<organism evidence="1">
    <name type="scientific">Arundo donax</name>
    <name type="common">Giant reed</name>
    <name type="synonym">Donax arundinaceus</name>
    <dbReference type="NCBI Taxonomy" id="35708"/>
    <lineage>
        <taxon>Eukaryota</taxon>
        <taxon>Viridiplantae</taxon>
        <taxon>Streptophyta</taxon>
        <taxon>Embryophyta</taxon>
        <taxon>Tracheophyta</taxon>
        <taxon>Spermatophyta</taxon>
        <taxon>Magnoliopsida</taxon>
        <taxon>Liliopsida</taxon>
        <taxon>Poales</taxon>
        <taxon>Poaceae</taxon>
        <taxon>PACMAD clade</taxon>
        <taxon>Arundinoideae</taxon>
        <taxon>Arundineae</taxon>
        <taxon>Arundo</taxon>
    </lineage>
</organism>
<protein>
    <submittedName>
        <fullName evidence="1">Uncharacterized protein</fullName>
    </submittedName>
</protein>
<accession>A0A0A9DY74</accession>
<name>A0A0A9DY74_ARUDO</name>
<dbReference type="EMBL" id="GBRH01206257">
    <property type="protein sequence ID" value="JAD91638.1"/>
    <property type="molecule type" value="Transcribed_RNA"/>
</dbReference>
<proteinExistence type="predicted"/>
<sequence length="53" mass="6443">MQPAERTMSYKKVVFFPVNLVVCIPTPDCWWPGAHYYYSTMLPFIKRIVWQFR</sequence>
<evidence type="ECO:0000313" key="1">
    <source>
        <dbReference type="EMBL" id="JAD91638.1"/>
    </source>
</evidence>
<reference evidence="1" key="2">
    <citation type="journal article" date="2015" name="Data Brief">
        <title>Shoot transcriptome of the giant reed, Arundo donax.</title>
        <authorList>
            <person name="Barrero R.A."/>
            <person name="Guerrero F.D."/>
            <person name="Moolhuijzen P."/>
            <person name="Goolsby J.A."/>
            <person name="Tidwell J."/>
            <person name="Bellgard S.E."/>
            <person name="Bellgard M.I."/>
        </authorList>
    </citation>
    <scope>NUCLEOTIDE SEQUENCE</scope>
    <source>
        <tissue evidence="1">Shoot tissue taken approximately 20 cm above the soil surface</tissue>
    </source>
</reference>
<dbReference type="AlphaFoldDB" id="A0A0A9DY74"/>